<dbReference type="PANTHER" id="PTHR14226:SF78">
    <property type="entry name" value="SLR0060 PROTEIN"/>
    <property type="match status" value="1"/>
</dbReference>
<dbReference type="Pfam" id="PF01734">
    <property type="entry name" value="Patatin"/>
    <property type="match status" value="1"/>
</dbReference>
<dbReference type="SUPFAM" id="SSF52151">
    <property type="entry name" value="FabD/lysophospholipase-like"/>
    <property type="match status" value="1"/>
</dbReference>
<dbReference type="OrthoDB" id="9813090at2"/>
<dbReference type="Proteomes" id="UP000198569">
    <property type="component" value="Unassembled WGS sequence"/>
</dbReference>
<feature type="short sequence motif" description="DGA/G" evidence="4">
    <location>
        <begin position="243"/>
        <end position="245"/>
    </location>
</feature>
<dbReference type="STRING" id="229203.SAMN05444338_111100"/>
<keyword evidence="5" id="KW-0472">Membrane</keyword>
<protein>
    <submittedName>
        <fullName evidence="7">NTE family protein</fullName>
    </submittedName>
</protein>
<evidence type="ECO:0000256" key="3">
    <source>
        <dbReference type="ARBA" id="ARBA00023098"/>
    </source>
</evidence>
<sequence length="433" mass="49491">MKNNKKIGLSLSGGGYRATIYHLGTLRKLKEMNLLDKVDVISTISGGSITGAYYGLKGEKFEEFDKGLINIVKKSIIRGIYFSFRFICIIITLLLILGLIVFLLFTKYAWISTPLLLITVFIIIVFQYSIFPVSHIINRLYSKWFFEGKTLKDFNIAPIIAINATNVETGRPFTFSKNKMSDSSYEYPTNGETPIKFKQDNFPISLAVASSTCVPFAFTPIYIEKKFYHNENDFSRIKPCLVDGGVYDNQGVHKLTHGNSSYVCDIVIVSDAGDLMPKINSFNNVIQLLVRTSDIFMNRIKNYQMIQHVFDNYKFNKKPIAYQSLGWDFDSCIKGFMDNLKKGAIIDDVIDAHEISRSEIENKEWELIQNKLEERIHYNVIKSKQPTKDELNIARSVSTNLKSLQDFQINNLIKQAACLTEIQIKLYCPILID</sequence>
<evidence type="ECO:0000313" key="7">
    <source>
        <dbReference type="EMBL" id="SDX52773.1"/>
    </source>
</evidence>
<dbReference type="Gene3D" id="3.40.1090.10">
    <property type="entry name" value="Cytosolic phospholipase A2 catalytic domain"/>
    <property type="match status" value="2"/>
</dbReference>
<accession>A0A1H3CF66</accession>
<evidence type="ECO:0000259" key="6">
    <source>
        <dbReference type="PROSITE" id="PS51635"/>
    </source>
</evidence>
<keyword evidence="3 4" id="KW-0443">Lipid metabolism</keyword>
<name>A0A1H3CF66_9FLAO</name>
<feature type="domain" description="PNPLA" evidence="6">
    <location>
        <begin position="10"/>
        <end position="256"/>
    </location>
</feature>
<evidence type="ECO:0000313" key="8">
    <source>
        <dbReference type="Proteomes" id="UP000198569"/>
    </source>
</evidence>
<dbReference type="EMBL" id="FNMV01000011">
    <property type="protein sequence ID" value="SDX52773.1"/>
    <property type="molecule type" value="Genomic_DNA"/>
</dbReference>
<evidence type="ECO:0000256" key="1">
    <source>
        <dbReference type="ARBA" id="ARBA00022801"/>
    </source>
</evidence>
<keyword evidence="5" id="KW-1133">Transmembrane helix</keyword>
<dbReference type="RefSeq" id="WP_091433654.1">
    <property type="nucleotide sequence ID" value="NZ_FNMV01000011.1"/>
</dbReference>
<evidence type="ECO:0000256" key="2">
    <source>
        <dbReference type="ARBA" id="ARBA00022963"/>
    </source>
</evidence>
<comment type="caution">
    <text evidence="4">Lacks conserved residue(s) required for the propagation of feature annotation.</text>
</comment>
<evidence type="ECO:0000256" key="5">
    <source>
        <dbReference type="SAM" id="Phobius"/>
    </source>
</evidence>
<feature type="transmembrane region" description="Helical" evidence="5">
    <location>
        <begin position="82"/>
        <end position="105"/>
    </location>
</feature>
<proteinExistence type="predicted"/>
<organism evidence="7 8">
    <name type="scientific">Flavobacterium degerlachei</name>
    <dbReference type="NCBI Taxonomy" id="229203"/>
    <lineage>
        <taxon>Bacteria</taxon>
        <taxon>Pseudomonadati</taxon>
        <taxon>Bacteroidota</taxon>
        <taxon>Flavobacteriia</taxon>
        <taxon>Flavobacteriales</taxon>
        <taxon>Flavobacteriaceae</taxon>
        <taxon>Flavobacterium</taxon>
    </lineage>
</organism>
<feature type="active site" description="Proton acceptor" evidence="4">
    <location>
        <position position="243"/>
    </location>
</feature>
<dbReference type="AlphaFoldDB" id="A0A1H3CF66"/>
<keyword evidence="8" id="KW-1185">Reference proteome</keyword>
<keyword evidence="2 4" id="KW-0442">Lipid degradation</keyword>
<dbReference type="PROSITE" id="PS51635">
    <property type="entry name" value="PNPLA"/>
    <property type="match status" value="1"/>
</dbReference>
<dbReference type="InterPro" id="IPR002641">
    <property type="entry name" value="PNPLA_dom"/>
</dbReference>
<keyword evidence="1 4" id="KW-0378">Hydrolase</keyword>
<gene>
    <name evidence="7" type="ORF">SAMN05444338_111100</name>
</gene>
<reference evidence="8" key="1">
    <citation type="submission" date="2016-10" db="EMBL/GenBank/DDBJ databases">
        <authorList>
            <person name="Varghese N."/>
            <person name="Submissions S."/>
        </authorList>
    </citation>
    <scope>NUCLEOTIDE SEQUENCE [LARGE SCALE GENOMIC DNA]</scope>
    <source>
        <strain evidence="8">DSM 15718</strain>
    </source>
</reference>
<feature type="active site" description="Nucleophile" evidence="4">
    <location>
        <position position="45"/>
    </location>
</feature>
<dbReference type="InterPro" id="IPR050301">
    <property type="entry name" value="NTE"/>
</dbReference>
<dbReference type="GO" id="GO:0016787">
    <property type="term" value="F:hydrolase activity"/>
    <property type="evidence" value="ECO:0007669"/>
    <property type="project" value="UniProtKB-UniRule"/>
</dbReference>
<feature type="transmembrane region" description="Helical" evidence="5">
    <location>
        <begin position="111"/>
        <end position="131"/>
    </location>
</feature>
<evidence type="ECO:0000256" key="4">
    <source>
        <dbReference type="PROSITE-ProRule" id="PRU01161"/>
    </source>
</evidence>
<dbReference type="GO" id="GO:0016042">
    <property type="term" value="P:lipid catabolic process"/>
    <property type="evidence" value="ECO:0007669"/>
    <property type="project" value="UniProtKB-UniRule"/>
</dbReference>
<dbReference type="InterPro" id="IPR016035">
    <property type="entry name" value="Acyl_Trfase/lysoPLipase"/>
</dbReference>
<keyword evidence="5" id="KW-0812">Transmembrane</keyword>
<dbReference type="PANTHER" id="PTHR14226">
    <property type="entry name" value="NEUROPATHY TARGET ESTERASE/SWISS CHEESE D.MELANOGASTER"/>
    <property type="match status" value="1"/>
</dbReference>